<name>A0AAD5MP62_PARTN</name>
<dbReference type="InterPro" id="IPR032487">
    <property type="entry name" value="ABA-1_nematode"/>
</dbReference>
<evidence type="ECO:0000313" key="2">
    <source>
        <dbReference type="EMBL" id="KAJ1362205.1"/>
    </source>
</evidence>
<dbReference type="Gene3D" id="1.10.533.30">
    <property type="entry name" value="Nematode polyprotein allergen ABA-1"/>
    <property type="match status" value="2"/>
</dbReference>
<gene>
    <name evidence="2" type="ORF">KIN20_021674</name>
</gene>
<dbReference type="Proteomes" id="UP001196413">
    <property type="component" value="Unassembled WGS sequence"/>
</dbReference>
<accession>A0AAD5MP62</accession>
<feature type="domain" description="Polyprotein allergen nematode" evidence="1">
    <location>
        <begin position="55"/>
        <end position="172"/>
    </location>
</feature>
<dbReference type="Pfam" id="PF16469">
    <property type="entry name" value="NPA"/>
    <property type="match status" value="1"/>
</dbReference>
<reference evidence="2" key="1">
    <citation type="submission" date="2021-06" db="EMBL/GenBank/DDBJ databases">
        <title>Parelaphostrongylus tenuis whole genome reference sequence.</title>
        <authorList>
            <person name="Garwood T.J."/>
            <person name="Larsen P.A."/>
            <person name="Fountain-Jones N.M."/>
            <person name="Garbe J.R."/>
            <person name="Macchietto M.G."/>
            <person name="Kania S.A."/>
            <person name="Gerhold R.W."/>
            <person name="Richards J.E."/>
            <person name="Wolf T.M."/>
        </authorList>
    </citation>
    <scope>NUCLEOTIDE SEQUENCE</scope>
    <source>
        <strain evidence="2">MNPRO001-30</strain>
        <tissue evidence="2">Meninges</tissue>
    </source>
</reference>
<protein>
    <recommendedName>
        <fullName evidence="1">Polyprotein allergen nematode domain-containing protein</fullName>
    </recommendedName>
</protein>
<keyword evidence="3" id="KW-1185">Reference proteome</keyword>
<dbReference type="AlphaFoldDB" id="A0AAD5MP62"/>
<comment type="caution">
    <text evidence="2">The sequence shown here is derived from an EMBL/GenBank/DDBJ whole genome shotgun (WGS) entry which is preliminary data.</text>
</comment>
<evidence type="ECO:0000259" key="1">
    <source>
        <dbReference type="Pfam" id="PF16469"/>
    </source>
</evidence>
<organism evidence="2 3">
    <name type="scientific">Parelaphostrongylus tenuis</name>
    <name type="common">Meningeal worm</name>
    <dbReference type="NCBI Taxonomy" id="148309"/>
    <lineage>
        <taxon>Eukaryota</taxon>
        <taxon>Metazoa</taxon>
        <taxon>Ecdysozoa</taxon>
        <taxon>Nematoda</taxon>
        <taxon>Chromadorea</taxon>
        <taxon>Rhabditida</taxon>
        <taxon>Rhabditina</taxon>
        <taxon>Rhabditomorpha</taxon>
        <taxon>Strongyloidea</taxon>
        <taxon>Metastrongylidae</taxon>
        <taxon>Parelaphostrongylus</taxon>
    </lineage>
</organism>
<proteinExistence type="predicted"/>
<sequence>MFFRSNRYFGGLPASRKTFLIDEFLEYKLKRAQRDTANAVQEIADYEEEVLEPEELDPEWLAWQTPRHKHMISQMIIGKANKWEVMNEIGDQFYHLRKEVRALYKTKLQDYCIKNVKNVIGEESFNVLRGMYLDTDPMDQIETKFNELVAELPEERERLLADHYAKFCRKIFRLVPFEPTDLTTWLTSSQKMALGEMIQNVNINDTQIYDKMYEFYKNATGEQKRGG</sequence>
<dbReference type="EMBL" id="JAHQIW010004394">
    <property type="protein sequence ID" value="KAJ1362205.1"/>
    <property type="molecule type" value="Genomic_DNA"/>
</dbReference>
<dbReference type="InterPro" id="IPR038289">
    <property type="entry name" value="DVA-1_sf"/>
</dbReference>
<evidence type="ECO:0000313" key="3">
    <source>
        <dbReference type="Proteomes" id="UP001196413"/>
    </source>
</evidence>